<proteinExistence type="predicted"/>
<evidence type="ECO:0000313" key="1">
    <source>
        <dbReference type="EMBL" id="KAK7047005.1"/>
    </source>
</evidence>
<comment type="caution">
    <text evidence="1">The sequence shown here is derived from an EMBL/GenBank/DDBJ whole genome shotgun (WGS) entry which is preliminary data.</text>
</comment>
<dbReference type="Proteomes" id="UP001362999">
    <property type="component" value="Unassembled WGS sequence"/>
</dbReference>
<organism evidence="1 2">
    <name type="scientific">Favolaschia claudopus</name>
    <dbReference type="NCBI Taxonomy" id="2862362"/>
    <lineage>
        <taxon>Eukaryota</taxon>
        <taxon>Fungi</taxon>
        <taxon>Dikarya</taxon>
        <taxon>Basidiomycota</taxon>
        <taxon>Agaricomycotina</taxon>
        <taxon>Agaricomycetes</taxon>
        <taxon>Agaricomycetidae</taxon>
        <taxon>Agaricales</taxon>
        <taxon>Marasmiineae</taxon>
        <taxon>Mycenaceae</taxon>
        <taxon>Favolaschia</taxon>
    </lineage>
</organism>
<accession>A0AAW0D9H6</accession>
<dbReference type="AlphaFoldDB" id="A0AAW0D9H6"/>
<evidence type="ECO:0000313" key="2">
    <source>
        <dbReference type="Proteomes" id="UP001362999"/>
    </source>
</evidence>
<dbReference type="EMBL" id="JAWWNJ010000010">
    <property type="protein sequence ID" value="KAK7047005.1"/>
    <property type="molecule type" value="Genomic_DNA"/>
</dbReference>
<keyword evidence="2" id="KW-1185">Reference proteome</keyword>
<sequence>MVVAKSKQNQAENDELSPWVYSGIFSQNSGFAATITNSGFQITGPSLVNGVLQIPTFWPQSLLVARRETISVRYNTVYLGASAVRQTALFRSGRSVESLSHPRAETFGSLPFNLLLIFERNSTVSHDNLKHKQQTNLDLAPPPSPARSSLSLLPPGTLLSVLFSIEFTVHNFDDLTFQISWEFGRRQANPSPQSEMLRVSRTGSSFSYLLGERREAARQALRTWPPAGKYRPRTVDLQVSKVSVMRRCAAAPTVDYCMYRVPASGVMVFHLNGFCCRQANDTGCGCHHARREAADSVYYIEILPGSGIPPSLLGRCLCPRRLTPRRQLETTYRAPISRVTFRWLEYIEFRPASDISDSPELIPKFTKSQLRPCRKFDFCASAERRFHPKLGARRPPISYEDMFSLVANADLARTVIPYSEPVSLLPVRSHCQSTERTQTCATLSSISILT</sequence>
<name>A0AAW0D9H6_9AGAR</name>
<reference evidence="1 2" key="1">
    <citation type="journal article" date="2024" name="J Genomics">
        <title>Draft genome sequencing and assembly of Favolaschia claudopus CIRM-BRFM 2984 isolated from oak limbs.</title>
        <authorList>
            <person name="Navarro D."/>
            <person name="Drula E."/>
            <person name="Chaduli D."/>
            <person name="Cazenave R."/>
            <person name="Ahrendt S."/>
            <person name="Wang J."/>
            <person name="Lipzen A."/>
            <person name="Daum C."/>
            <person name="Barry K."/>
            <person name="Grigoriev I.V."/>
            <person name="Favel A."/>
            <person name="Rosso M.N."/>
            <person name="Martin F."/>
        </authorList>
    </citation>
    <scope>NUCLEOTIDE SEQUENCE [LARGE SCALE GENOMIC DNA]</scope>
    <source>
        <strain evidence="1 2">CIRM-BRFM 2984</strain>
    </source>
</reference>
<protein>
    <submittedName>
        <fullName evidence="1">Uncharacterized protein</fullName>
    </submittedName>
</protein>
<gene>
    <name evidence="1" type="ORF">R3P38DRAFT_3346665</name>
</gene>